<keyword evidence="1" id="KW-1185">Reference proteome</keyword>
<evidence type="ECO:0000313" key="1">
    <source>
        <dbReference type="Proteomes" id="UP000887569"/>
    </source>
</evidence>
<reference evidence="2" key="1">
    <citation type="submission" date="2022-11" db="UniProtKB">
        <authorList>
            <consortium name="WormBaseParasite"/>
        </authorList>
    </citation>
    <scope>IDENTIFICATION</scope>
</reference>
<accession>A0A915A517</accession>
<dbReference type="AlphaFoldDB" id="A0A915A517"/>
<organism evidence="1 2">
    <name type="scientific">Parascaris univalens</name>
    <name type="common">Nematode worm</name>
    <dbReference type="NCBI Taxonomy" id="6257"/>
    <lineage>
        <taxon>Eukaryota</taxon>
        <taxon>Metazoa</taxon>
        <taxon>Ecdysozoa</taxon>
        <taxon>Nematoda</taxon>
        <taxon>Chromadorea</taxon>
        <taxon>Rhabditida</taxon>
        <taxon>Spirurina</taxon>
        <taxon>Ascaridomorpha</taxon>
        <taxon>Ascaridoidea</taxon>
        <taxon>Ascarididae</taxon>
        <taxon>Parascaris</taxon>
    </lineage>
</organism>
<proteinExistence type="predicted"/>
<protein>
    <submittedName>
        <fullName evidence="2">Kelch domain-containing protein 10</fullName>
    </submittedName>
</protein>
<name>A0A915A517_PARUN</name>
<dbReference type="WBParaSite" id="PgR001X_g147_t03">
    <property type="protein sequence ID" value="PgR001X_g147_t03"/>
    <property type="gene ID" value="PgR001X_g147"/>
</dbReference>
<sequence>MGKASSKEWCRIYFPACQASDRCLRQQSICFRRLSECKSNRFVFALDNGTRMSLCRWHLNNFIGCFYEL</sequence>
<evidence type="ECO:0000313" key="2">
    <source>
        <dbReference type="WBParaSite" id="PgR001X_g147_t03"/>
    </source>
</evidence>
<dbReference type="Proteomes" id="UP000887569">
    <property type="component" value="Unplaced"/>
</dbReference>